<evidence type="ECO:0000313" key="3">
    <source>
        <dbReference type="EMBL" id="MBP0496479.1"/>
    </source>
</evidence>
<sequence>MKRLCLQHLLVFVVLLAGPVAQAASFDCSQARSSVERMICGDPALSALDEQLAAAYRTATSAGNSPQIRTAQREWMTERNRCAAPSCVRSAYERRIAELSASEGRLEDPSQGQAGTPGAIADGKYCVFGSGNSYDMLLARQGTDGALNFALSSWAPNGSHFGVAGLARRVSSGWRYEEGMRSADPTQRCVVVIARAMDGAFRISTVEGARCEALAGHGATLEGTLVIPAASRVGDAPATFSAGSLMQIGCDRPARSGRARR</sequence>
<evidence type="ECO:0000313" key="4">
    <source>
        <dbReference type="Proteomes" id="UP000677537"/>
    </source>
</evidence>
<feature type="chain" id="PRO_5036921450" evidence="1">
    <location>
        <begin position="24"/>
        <end position="261"/>
    </location>
</feature>
<gene>
    <name evidence="3" type="ORF">J5Y10_27105</name>
</gene>
<evidence type="ECO:0000259" key="2">
    <source>
        <dbReference type="Pfam" id="PF07007"/>
    </source>
</evidence>
<keyword evidence="4" id="KW-1185">Reference proteome</keyword>
<dbReference type="Pfam" id="PF07007">
    <property type="entry name" value="LprI"/>
    <property type="match status" value="1"/>
</dbReference>
<dbReference type="InterPro" id="IPR052755">
    <property type="entry name" value="Lysozyme_Inhibitor_LprI"/>
</dbReference>
<dbReference type="EMBL" id="JAGIZA010000041">
    <property type="protein sequence ID" value="MBP0496479.1"/>
    <property type="molecule type" value="Genomic_DNA"/>
</dbReference>
<dbReference type="Proteomes" id="UP000677537">
    <property type="component" value="Unassembled WGS sequence"/>
</dbReference>
<feature type="signal peptide" evidence="1">
    <location>
        <begin position="1"/>
        <end position="23"/>
    </location>
</feature>
<feature type="domain" description="Lysozyme inhibitor LprI-like N-terminal" evidence="2">
    <location>
        <begin position="28"/>
        <end position="99"/>
    </location>
</feature>
<evidence type="ECO:0000256" key="1">
    <source>
        <dbReference type="SAM" id="SignalP"/>
    </source>
</evidence>
<reference evidence="3" key="1">
    <citation type="submission" date="2021-03" db="EMBL/GenBank/DDBJ databases">
        <authorList>
            <person name="So Y."/>
        </authorList>
    </citation>
    <scope>NUCLEOTIDE SEQUENCE</scope>
    <source>
        <strain evidence="3">SG15</strain>
    </source>
</reference>
<name>A0A940N4J1_9PROT</name>
<dbReference type="AlphaFoldDB" id="A0A940N4J1"/>
<proteinExistence type="predicted"/>
<protein>
    <submittedName>
        <fullName evidence="3">DUF1311 domain-containing protein</fullName>
    </submittedName>
</protein>
<comment type="caution">
    <text evidence="3">The sequence shown here is derived from an EMBL/GenBank/DDBJ whole genome shotgun (WGS) entry which is preliminary data.</text>
</comment>
<organism evidence="3 4">
    <name type="scientific">Roseomonas indoligenes</name>
    <dbReference type="NCBI Taxonomy" id="2820811"/>
    <lineage>
        <taxon>Bacteria</taxon>
        <taxon>Pseudomonadati</taxon>
        <taxon>Pseudomonadota</taxon>
        <taxon>Alphaproteobacteria</taxon>
        <taxon>Acetobacterales</taxon>
        <taxon>Roseomonadaceae</taxon>
        <taxon>Roseomonas</taxon>
    </lineage>
</organism>
<dbReference type="RefSeq" id="WP_209377268.1">
    <property type="nucleotide sequence ID" value="NZ_JAGIZA010000041.1"/>
</dbReference>
<dbReference type="GO" id="GO:0005576">
    <property type="term" value="C:extracellular region"/>
    <property type="evidence" value="ECO:0007669"/>
    <property type="project" value="TreeGrafter"/>
</dbReference>
<dbReference type="PANTHER" id="PTHR37549:SF1">
    <property type="entry name" value="LIPOPROTEIN LPRI"/>
    <property type="match status" value="1"/>
</dbReference>
<dbReference type="PANTHER" id="PTHR37549">
    <property type="entry name" value="LIPOPROTEIN LPRI"/>
    <property type="match status" value="1"/>
</dbReference>
<dbReference type="InterPro" id="IPR009739">
    <property type="entry name" value="LprI-like_N"/>
</dbReference>
<keyword evidence="1" id="KW-0732">Signal</keyword>
<accession>A0A940N4J1</accession>